<organism evidence="1 3">
    <name type="scientific">Bifidobacterium vespertilionis</name>
    <dbReference type="NCBI Taxonomy" id="2562524"/>
    <lineage>
        <taxon>Bacteria</taxon>
        <taxon>Bacillati</taxon>
        <taxon>Actinomycetota</taxon>
        <taxon>Actinomycetes</taxon>
        <taxon>Bifidobacteriales</taxon>
        <taxon>Bifidobacteriaceae</taxon>
        <taxon>Bifidobacterium</taxon>
    </lineage>
</organism>
<reference evidence="3 4" key="1">
    <citation type="journal article" date="2019" name="Syst. Appl. Microbiol.">
        <title>Characterization of Bifidobacterium species in feaces of the Egyptian fruit bat: Description of B. vespertilionis sp. nov. and B. rousetti sp. nov.</title>
        <authorList>
            <person name="Modesto M."/>
            <person name="Satti M."/>
            <person name="Watanabe K."/>
            <person name="Puglisi E."/>
            <person name="Morelli L."/>
            <person name="Huang C.-H."/>
            <person name="Liou J.-S."/>
            <person name="Miyashita M."/>
            <person name="Tamura T."/>
            <person name="Saito S."/>
            <person name="Mori K."/>
            <person name="Huang L."/>
            <person name="Sciavilla P."/>
            <person name="Sandri C."/>
            <person name="Spiezio C."/>
            <person name="Vitali F."/>
            <person name="Cavalieri D."/>
            <person name="Perpetuini G."/>
            <person name="Tofalo R."/>
            <person name="Bonetti A."/>
            <person name="Arita M."/>
            <person name="Mattarelli P."/>
        </authorList>
    </citation>
    <scope>NUCLEOTIDE SEQUENCE [LARGE SCALE GENOMIC DNA]</scope>
    <source>
        <strain evidence="2 4">RST16</strain>
        <strain evidence="1 3">RST8</strain>
    </source>
</reference>
<proteinExistence type="predicted"/>
<dbReference type="Proteomes" id="UP000345527">
    <property type="component" value="Unassembled WGS sequence"/>
</dbReference>
<gene>
    <name evidence="1" type="ORF">EM848_10965</name>
    <name evidence="2" type="ORF">EMO90_00615</name>
</gene>
<dbReference type="Proteomes" id="UP000374630">
    <property type="component" value="Unassembled WGS sequence"/>
</dbReference>
<sequence>MIGIHDFRSLEEYRQWLRMYRLFRDYPIDVIRSKGRERLPRVARHVNGEYYERLVRDWDAVLSDADPDRLRDVALEISQYGADMRQINPFKGIMSEEDRLQVIKDSRDEQRRVLSSAESLV</sequence>
<comment type="caution">
    <text evidence="1">The sequence shown here is derived from an EMBL/GenBank/DDBJ whole genome shotgun (WGS) entry which is preliminary data.</text>
</comment>
<dbReference type="OrthoDB" id="3237625at2"/>
<evidence type="ECO:0000313" key="1">
    <source>
        <dbReference type="EMBL" id="KAA8821258.1"/>
    </source>
</evidence>
<dbReference type="EMBL" id="RZOA01000030">
    <property type="protein sequence ID" value="KAA8821258.1"/>
    <property type="molecule type" value="Genomic_DNA"/>
</dbReference>
<protein>
    <submittedName>
        <fullName evidence="1">Uncharacterized protein</fullName>
    </submittedName>
</protein>
<name>A0A5J5E074_9BIFI</name>
<keyword evidence="4" id="KW-1185">Reference proteome</keyword>
<evidence type="ECO:0000313" key="3">
    <source>
        <dbReference type="Proteomes" id="UP000345527"/>
    </source>
</evidence>
<dbReference type="AlphaFoldDB" id="A0A5J5E074"/>
<accession>A0A5J5E074</accession>
<dbReference type="EMBL" id="RZNZ01000001">
    <property type="protein sequence ID" value="KAA8822531.1"/>
    <property type="molecule type" value="Genomic_DNA"/>
</dbReference>
<dbReference type="RefSeq" id="WP_150354969.1">
    <property type="nucleotide sequence ID" value="NZ_JAFEJW010000003.1"/>
</dbReference>
<evidence type="ECO:0000313" key="4">
    <source>
        <dbReference type="Proteomes" id="UP000374630"/>
    </source>
</evidence>
<evidence type="ECO:0000313" key="2">
    <source>
        <dbReference type="EMBL" id="KAA8822531.1"/>
    </source>
</evidence>